<name>A0A8K0H7D8_9ROSA</name>
<keyword evidence="2" id="KW-1185">Reference proteome</keyword>
<dbReference type="Proteomes" id="UP000796880">
    <property type="component" value="Unassembled WGS sequence"/>
</dbReference>
<dbReference type="AlphaFoldDB" id="A0A8K0H7D8"/>
<evidence type="ECO:0000313" key="2">
    <source>
        <dbReference type="Proteomes" id="UP000796880"/>
    </source>
</evidence>
<dbReference type="OrthoDB" id="693945at2759"/>
<comment type="caution">
    <text evidence="1">The sequence shown here is derived from an EMBL/GenBank/DDBJ whole genome shotgun (WGS) entry which is preliminary data.</text>
</comment>
<accession>A0A8K0H7D8</accession>
<organism evidence="1 2">
    <name type="scientific">Rhamnella rubrinervis</name>
    <dbReference type="NCBI Taxonomy" id="2594499"/>
    <lineage>
        <taxon>Eukaryota</taxon>
        <taxon>Viridiplantae</taxon>
        <taxon>Streptophyta</taxon>
        <taxon>Embryophyta</taxon>
        <taxon>Tracheophyta</taxon>
        <taxon>Spermatophyta</taxon>
        <taxon>Magnoliopsida</taxon>
        <taxon>eudicotyledons</taxon>
        <taxon>Gunneridae</taxon>
        <taxon>Pentapetalae</taxon>
        <taxon>rosids</taxon>
        <taxon>fabids</taxon>
        <taxon>Rosales</taxon>
        <taxon>Rhamnaceae</taxon>
        <taxon>rhamnoid group</taxon>
        <taxon>Rhamneae</taxon>
        <taxon>Rhamnella</taxon>
    </lineage>
</organism>
<gene>
    <name evidence="1" type="ORF">FNV43_RR12138</name>
</gene>
<protein>
    <submittedName>
        <fullName evidence="1">Uncharacterized protein</fullName>
    </submittedName>
</protein>
<dbReference type="EMBL" id="VOIH02000005">
    <property type="protein sequence ID" value="KAF3446958.1"/>
    <property type="molecule type" value="Genomic_DNA"/>
</dbReference>
<reference evidence="1" key="1">
    <citation type="submission" date="2020-03" db="EMBL/GenBank/DDBJ databases">
        <title>A high-quality chromosome-level genome assembly of a woody plant with both climbing and erect habits, Rhamnella rubrinervis.</title>
        <authorList>
            <person name="Lu Z."/>
            <person name="Yang Y."/>
            <person name="Zhu X."/>
            <person name="Sun Y."/>
        </authorList>
    </citation>
    <scope>NUCLEOTIDE SEQUENCE</scope>
    <source>
        <strain evidence="1">BYM</strain>
        <tissue evidence="1">Leaf</tissue>
    </source>
</reference>
<evidence type="ECO:0000313" key="1">
    <source>
        <dbReference type="EMBL" id="KAF3446958.1"/>
    </source>
</evidence>
<proteinExistence type="predicted"/>
<sequence>MGVCFSSVRDTPPPTAKVVSVNGDLSEYPVPVVVSQILIDSDSFFVCNSDCLYYDQMIPKLEMDHQLQPNHIYFLLPLSWLERPLSPSNMAHLAAKATLALHNSSSSNRRNKSRISPALFPDHSMISAVDDHESTTHDYYYDITIGSGSSSMKMKTMAPASSSFSANISRTTSVKKLRRFTSSRAKMAVRSFRLTLTTIYEGTAL</sequence>
<dbReference type="Pfam" id="PF14009">
    <property type="entry name" value="PADRE"/>
    <property type="match status" value="1"/>
</dbReference>
<dbReference type="InterPro" id="IPR025322">
    <property type="entry name" value="PADRE_dom"/>
</dbReference>
<dbReference type="PANTHER" id="PTHR33052">
    <property type="entry name" value="DUF4228 DOMAIN PROTEIN-RELATED"/>
    <property type="match status" value="1"/>
</dbReference>